<dbReference type="InterPro" id="IPR013766">
    <property type="entry name" value="Thioredoxin_domain"/>
</dbReference>
<dbReference type="InterPro" id="IPR000866">
    <property type="entry name" value="AhpC/TSA"/>
</dbReference>
<keyword evidence="1" id="KW-1133">Transmembrane helix</keyword>
<evidence type="ECO:0000256" key="1">
    <source>
        <dbReference type="SAM" id="Phobius"/>
    </source>
</evidence>
<protein>
    <submittedName>
        <fullName evidence="3">TlpA family protein disulfide reductase</fullName>
    </submittedName>
</protein>
<dbReference type="InterPro" id="IPR036249">
    <property type="entry name" value="Thioredoxin-like_sf"/>
</dbReference>
<keyword evidence="4" id="KW-1185">Reference proteome</keyword>
<sequence>MAIENTHTPKPAEQAPKKKLLSFSNLITALLICFALAMVFIPDFKGWTMQGLMKVGLFQPDIPENVSQIQDSNTRSTNKIKTSSNQAAIPDAAFLDGANNTIKLSELKGKVVFLNFWATWCPPCIAEMPAIQKLYNQFKDNKNVQFLLVDADGNYAKSFAFMKKKKLTMPVFIPASAIPDVYFSGSLPTTVILDKTGRIVFSHSGAADYGNPKVTEFINKLLK</sequence>
<comment type="caution">
    <text evidence="3">The sequence shown here is derived from an EMBL/GenBank/DDBJ whole genome shotgun (WGS) entry which is preliminary data.</text>
</comment>
<accession>A0A4R0NNI3</accession>
<feature type="domain" description="Thioredoxin" evidence="2">
    <location>
        <begin position="83"/>
        <end position="223"/>
    </location>
</feature>
<proteinExistence type="predicted"/>
<evidence type="ECO:0000259" key="2">
    <source>
        <dbReference type="PROSITE" id="PS51352"/>
    </source>
</evidence>
<dbReference type="GO" id="GO:0016209">
    <property type="term" value="F:antioxidant activity"/>
    <property type="evidence" value="ECO:0007669"/>
    <property type="project" value="InterPro"/>
</dbReference>
<dbReference type="Pfam" id="PF00578">
    <property type="entry name" value="AhpC-TSA"/>
    <property type="match status" value="1"/>
</dbReference>
<evidence type="ECO:0000313" key="3">
    <source>
        <dbReference type="EMBL" id="TCD01799.1"/>
    </source>
</evidence>
<gene>
    <name evidence="3" type="ORF">EZ437_08955</name>
</gene>
<dbReference type="PANTHER" id="PTHR42852:SF13">
    <property type="entry name" value="PROTEIN DIPZ"/>
    <property type="match status" value="1"/>
</dbReference>
<dbReference type="PROSITE" id="PS51352">
    <property type="entry name" value="THIOREDOXIN_2"/>
    <property type="match status" value="1"/>
</dbReference>
<dbReference type="OrthoDB" id="9815205at2"/>
<dbReference type="PANTHER" id="PTHR42852">
    <property type="entry name" value="THIOL:DISULFIDE INTERCHANGE PROTEIN DSBE"/>
    <property type="match status" value="1"/>
</dbReference>
<feature type="transmembrane region" description="Helical" evidence="1">
    <location>
        <begin position="20"/>
        <end position="41"/>
    </location>
</feature>
<keyword evidence="1" id="KW-0472">Membrane</keyword>
<evidence type="ECO:0000313" key="4">
    <source>
        <dbReference type="Proteomes" id="UP000293347"/>
    </source>
</evidence>
<dbReference type="EMBL" id="SJSL01000002">
    <property type="protein sequence ID" value="TCD01799.1"/>
    <property type="molecule type" value="Genomic_DNA"/>
</dbReference>
<dbReference type="AlphaFoldDB" id="A0A4R0NNI3"/>
<dbReference type="GO" id="GO:0016491">
    <property type="term" value="F:oxidoreductase activity"/>
    <property type="evidence" value="ECO:0007669"/>
    <property type="project" value="InterPro"/>
</dbReference>
<dbReference type="Gene3D" id="3.40.30.10">
    <property type="entry name" value="Glutaredoxin"/>
    <property type="match status" value="1"/>
</dbReference>
<organism evidence="3 4">
    <name type="scientific">Pedobacter psychroterrae</name>
    <dbReference type="NCBI Taxonomy" id="2530453"/>
    <lineage>
        <taxon>Bacteria</taxon>
        <taxon>Pseudomonadati</taxon>
        <taxon>Bacteroidota</taxon>
        <taxon>Sphingobacteriia</taxon>
        <taxon>Sphingobacteriales</taxon>
        <taxon>Sphingobacteriaceae</taxon>
        <taxon>Pedobacter</taxon>
    </lineage>
</organism>
<reference evidence="3 4" key="1">
    <citation type="submission" date="2019-02" db="EMBL/GenBank/DDBJ databases">
        <title>Pedobacter sp. RP-1-14 sp. nov., isolated from Arctic soil.</title>
        <authorList>
            <person name="Dahal R.H."/>
        </authorList>
    </citation>
    <scope>NUCLEOTIDE SEQUENCE [LARGE SCALE GENOMIC DNA]</scope>
    <source>
        <strain evidence="3 4">RP-1-14</strain>
    </source>
</reference>
<name>A0A4R0NNI3_9SPHI</name>
<dbReference type="Proteomes" id="UP000293347">
    <property type="component" value="Unassembled WGS sequence"/>
</dbReference>
<keyword evidence="1" id="KW-0812">Transmembrane</keyword>
<dbReference type="CDD" id="cd02966">
    <property type="entry name" value="TlpA_like_family"/>
    <property type="match status" value="1"/>
</dbReference>
<dbReference type="InterPro" id="IPR050553">
    <property type="entry name" value="Thioredoxin_ResA/DsbE_sf"/>
</dbReference>
<dbReference type="SUPFAM" id="SSF52833">
    <property type="entry name" value="Thioredoxin-like"/>
    <property type="match status" value="1"/>
</dbReference>